<comment type="caution">
    <text evidence="3">The sequence shown here is derived from an EMBL/GenBank/DDBJ whole genome shotgun (WGS) entry which is preliminary data.</text>
</comment>
<evidence type="ECO:0000256" key="1">
    <source>
        <dbReference type="ARBA" id="ARBA00007673"/>
    </source>
</evidence>
<name>A0ABX3A0W5_9GAMM</name>
<proteinExistence type="inferred from homology"/>
<dbReference type="Proteomes" id="UP000094329">
    <property type="component" value="Unassembled WGS sequence"/>
</dbReference>
<dbReference type="EMBL" id="MDTU01000001">
    <property type="protein sequence ID" value="ODN42492.1"/>
    <property type="molecule type" value="Genomic_DNA"/>
</dbReference>
<accession>A0ABX3A0W5</accession>
<sequence>MKRIPCILMRSGTSKGPFLLASDVPSAPKERDQALLKIMGSPHQSQIDGIGGGSSISSKVAIISPSTRPGVDVDYLFCQVIVNEARVDSSLNCGNMLSGVGPFAIIKGLVKAQDQETTVRIYNQNTGVIVEAKIQTPKGEVSFDGETTIDGVPGQSAPIELSFLDSVGAKTGQLLSTGHPIDLIDDIEVSCIDVSVPVVMMLAKSLGKSGYESKQELDQDKDLIAKMESIRQKAAILMGMGDVSQSVIPKMALLAEPRFNGNVTSRYFTPKDCHPSHAVTGAICIATACLIPGSVASKVAHNILSQKKSHGIIVEHPAGKIDAVIHKEITGDTIDIPKVSFIRTARPLFSGEVII</sequence>
<reference evidence="3 4" key="1">
    <citation type="submission" date="2016-08" db="EMBL/GenBank/DDBJ databases">
        <title>Draft genome sequence of Candidatus Piscirickettsia litoralis, from seawater.</title>
        <authorList>
            <person name="Wan X."/>
            <person name="Lee A.J."/>
            <person name="Hou S."/>
            <person name="Donachie S.P."/>
        </authorList>
    </citation>
    <scope>NUCLEOTIDE SEQUENCE [LARGE SCALE GENOMIC DNA]</scope>
    <source>
        <strain evidence="3 4">Y2</strain>
    </source>
</reference>
<organism evidence="3 4">
    <name type="scientific">Piscirickettsia litoralis</name>
    <dbReference type="NCBI Taxonomy" id="1891921"/>
    <lineage>
        <taxon>Bacteria</taxon>
        <taxon>Pseudomonadati</taxon>
        <taxon>Pseudomonadota</taxon>
        <taxon>Gammaproteobacteria</taxon>
        <taxon>Thiotrichales</taxon>
        <taxon>Piscirickettsiaceae</taxon>
        <taxon>Piscirickettsia</taxon>
    </lineage>
</organism>
<evidence type="ECO:0000256" key="2">
    <source>
        <dbReference type="ARBA" id="ARBA00023235"/>
    </source>
</evidence>
<dbReference type="InterPro" id="IPR047687">
    <property type="entry name" value="OMA_tautomer-like"/>
</dbReference>
<evidence type="ECO:0000313" key="4">
    <source>
        <dbReference type="Proteomes" id="UP000094329"/>
    </source>
</evidence>
<gene>
    <name evidence="3" type="ORF">BGC07_05575</name>
</gene>
<dbReference type="InterPro" id="IPR007400">
    <property type="entry name" value="PrpF-like"/>
</dbReference>
<evidence type="ECO:0000313" key="3">
    <source>
        <dbReference type="EMBL" id="ODN42492.1"/>
    </source>
</evidence>
<dbReference type="PANTHER" id="PTHR43709:SF3">
    <property type="entry name" value="ISOMERASE YBHH-RELATED"/>
    <property type="match status" value="1"/>
</dbReference>
<dbReference type="SUPFAM" id="SSF54506">
    <property type="entry name" value="Diaminopimelate epimerase-like"/>
    <property type="match status" value="2"/>
</dbReference>
<keyword evidence="4" id="KW-1185">Reference proteome</keyword>
<dbReference type="Pfam" id="PF04303">
    <property type="entry name" value="PrpF"/>
    <property type="match status" value="1"/>
</dbReference>
<dbReference type="RefSeq" id="WP_069312289.1">
    <property type="nucleotide sequence ID" value="NZ_MDTU01000001.1"/>
</dbReference>
<dbReference type="PANTHER" id="PTHR43709">
    <property type="entry name" value="ACONITATE ISOMERASE-RELATED"/>
    <property type="match status" value="1"/>
</dbReference>
<protein>
    <submittedName>
        <fullName evidence="3">4-oxalomesaconate tautomerase</fullName>
    </submittedName>
</protein>
<keyword evidence="2" id="KW-0413">Isomerase</keyword>
<dbReference type="NCBIfam" id="NF033377">
    <property type="entry name" value="OMA_tautomer"/>
    <property type="match status" value="1"/>
</dbReference>
<comment type="similarity">
    <text evidence="1">Belongs to the PrpF family.</text>
</comment>
<dbReference type="Gene3D" id="3.10.310.10">
    <property type="entry name" value="Diaminopimelate Epimerase, Chain A, domain 1"/>
    <property type="match status" value="2"/>
</dbReference>